<proteinExistence type="predicted"/>
<gene>
    <name evidence="1" type="ORF">RJT34_30112</name>
</gene>
<dbReference type="EMBL" id="JAYKXN010000008">
    <property type="protein sequence ID" value="KAK7262538.1"/>
    <property type="molecule type" value="Genomic_DNA"/>
</dbReference>
<keyword evidence="2" id="KW-1185">Reference proteome</keyword>
<dbReference type="AlphaFoldDB" id="A0AAN9I036"/>
<comment type="caution">
    <text evidence="1">The sequence shown here is derived from an EMBL/GenBank/DDBJ whole genome shotgun (WGS) entry which is preliminary data.</text>
</comment>
<organism evidence="1 2">
    <name type="scientific">Clitoria ternatea</name>
    <name type="common">Butterfly pea</name>
    <dbReference type="NCBI Taxonomy" id="43366"/>
    <lineage>
        <taxon>Eukaryota</taxon>
        <taxon>Viridiplantae</taxon>
        <taxon>Streptophyta</taxon>
        <taxon>Embryophyta</taxon>
        <taxon>Tracheophyta</taxon>
        <taxon>Spermatophyta</taxon>
        <taxon>Magnoliopsida</taxon>
        <taxon>eudicotyledons</taxon>
        <taxon>Gunneridae</taxon>
        <taxon>Pentapetalae</taxon>
        <taxon>rosids</taxon>
        <taxon>fabids</taxon>
        <taxon>Fabales</taxon>
        <taxon>Fabaceae</taxon>
        <taxon>Papilionoideae</taxon>
        <taxon>50 kb inversion clade</taxon>
        <taxon>NPAAA clade</taxon>
        <taxon>indigoferoid/millettioid clade</taxon>
        <taxon>Phaseoleae</taxon>
        <taxon>Clitoria</taxon>
    </lineage>
</organism>
<protein>
    <submittedName>
        <fullName evidence="1">Uncharacterized protein</fullName>
    </submittedName>
</protein>
<sequence>MEIIEAAKVPFKCQTLTHTNHASLSLSLDPNSTRVRVSFPFFPFQFLLPSLLNRSLTPSLIIHFPFVSFIR</sequence>
<name>A0AAN9I036_CLITE</name>
<evidence type="ECO:0000313" key="2">
    <source>
        <dbReference type="Proteomes" id="UP001359559"/>
    </source>
</evidence>
<evidence type="ECO:0000313" key="1">
    <source>
        <dbReference type="EMBL" id="KAK7262538.1"/>
    </source>
</evidence>
<dbReference type="Proteomes" id="UP001359559">
    <property type="component" value="Unassembled WGS sequence"/>
</dbReference>
<reference evidence="1 2" key="1">
    <citation type="submission" date="2024-01" db="EMBL/GenBank/DDBJ databases">
        <title>The genomes of 5 underutilized Papilionoideae crops provide insights into root nodulation and disease resistance.</title>
        <authorList>
            <person name="Yuan L."/>
        </authorList>
    </citation>
    <scope>NUCLEOTIDE SEQUENCE [LARGE SCALE GENOMIC DNA]</scope>
    <source>
        <strain evidence="1">LY-2023</strain>
        <tissue evidence="1">Leaf</tissue>
    </source>
</reference>
<accession>A0AAN9I036</accession>